<evidence type="ECO:0000313" key="1">
    <source>
        <dbReference type="EMBL" id="SMH70600.1"/>
    </source>
</evidence>
<dbReference type="AlphaFoldDB" id="A0A2H1FCV9"/>
<accession>A0A2H1FCV9</accession>
<name>A0A2H1FCV9_9ARCH</name>
<gene>
    <name evidence="1" type="ORF">NCS_10407</name>
</gene>
<reference evidence="2" key="1">
    <citation type="submission" date="2017-03" db="EMBL/GenBank/DDBJ databases">
        <authorList>
            <person name="Herbold C."/>
        </authorList>
    </citation>
    <scope>NUCLEOTIDE SEQUENCE [LARGE SCALE GENOMIC DNA]</scope>
</reference>
<sequence length="152" mass="17701">MHSKKPNVFDILTTRLGDEFPQFSRIRADWEFVLTEKKSGEVKNTKKFQILVIQNDLEKYQHVGIIISELSSEYVQLPALVEKFLSEIKKTIEVNVGETLGEKKIFDMSGLQFTGNVYLYADRLLVAEDAVQKHFKKNNLDLHLRVEKRILF</sequence>
<protein>
    <submittedName>
        <fullName evidence="1">Uncharacterized protein</fullName>
    </submittedName>
</protein>
<dbReference type="Proteomes" id="UP000230607">
    <property type="component" value="Chromosome 1"/>
</dbReference>
<keyword evidence="2" id="KW-1185">Reference proteome</keyword>
<dbReference type="EMBL" id="LT841358">
    <property type="protein sequence ID" value="SMH70600.1"/>
    <property type="molecule type" value="Genomic_DNA"/>
</dbReference>
<evidence type="ECO:0000313" key="2">
    <source>
        <dbReference type="Proteomes" id="UP000230607"/>
    </source>
</evidence>
<organism evidence="1 2">
    <name type="scientific">Candidatus Nitrosotalea okcheonensis</name>
    <dbReference type="NCBI Taxonomy" id="1903276"/>
    <lineage>
        <taxon>Archaea</taxon>
        <taxon>Nitrososphaerota</taxon>
        <taxon>Nitrososphaeria</taxon>
        <taxon>Nitrosotaleales</taxon>
        <taxon>Nitrosotaleaceae</taxon>
        <taxon>Nitrosotalea</taxon>
    </lineage>
</organism>
<dbReference type="RefSeq" id="WP_157926714.1">
    <property type="nucleotide sequence ID" value="NZ_LT841358.1"/>
</dbReference>
<proteinExistence type="predicted"/>
<dbReference type="OrthoDB" id="11246at2157"/>